<evidence type="ECO:0000256" key="1">
    <source>
        <dbReference type="SAM" id="Phobius"/>
    </source>
</evidence>
<protein>
    <submittedName>
        <fullName evidence="2">Uncharacterized protein</fullName>
    </submittedName>
</protein>
<sequence>MREEDSLKIAKRAVKISLFCVCLVLVLSMLNLYMIMTQIDASAGISHRVIELEQHVKDLHKP</sequence>
<dbReference type="InterPro" id="IPR035366">
    <property type="entry name" value="DUF5408"/>
</dbReference>
<organism evidence="2 3">
    <name type="scientific">Helicobacter equorum</name>
    <dbReference type="NCBI Taxonomy" id="361872"/>
    <lineage>
        <taxon>Bacteria</taxon>
        <taxon>Pseudomonadati</taxon>
        <taxon>Campylobacterota</taxon>
        <taxon>Epsilonproteobacteria</taxon>
        <taxon>Campylobacterales</taxon>
        <taxon>Helicobacteraceae</taxon>
        <taxon>Helicobacter</taxon>
    </lineage>
</organism>
<gene>
    <name evidence="2" type="ORF">CQA54_03020</name>
</gene>
<dbReference type="Pfam" id="PF17402">
    <property type="entry name" value="DUF5408"/>
    <property type="match status" value="1"/>
</dbReference>
<dbReference type="OrthoDB" id="5329719at2"/>
<reference evidence="2 3" key="1">
    <citation type="submission" date="2018-04" db="EMBL/GenBank/DDBJ databases">
        <title>Novel Campyloabacter and Helicobacter Species and Strains.</title>
        <authorList>
            <person name="Mannion A.J."/>
            <person name="Shen Z."/>
            <person name="Fox J.G."/>
        </authorList>
    </citation>
    <scope>NUCLEOTIDE SEQUENCE [LARGE SCALE GENOMIC DNA]</scope>
    <source>
        <strain evidence="2 3">MIT 12-6600</strain>
    </source>
</reference>
<dbReference type="EMBL" id="NXLT01000002">
    <property type="protein sequence ID" value="RDU68097.1"/>
    <property type="molecule type" value="Genomic_DNA"/>
</dbReference>
<dbReference type="AlphaFoldDB" id="A0A3D8IS35"/>
<proteinExistence type="predicted"/>
<keyword evidence="3" id="KW-1185">Reference proteome</keyword>
<keyword evidence="1" id="KW-0812">Transmembrane</keyword>
<feature type="transmembrane region" description="Helical" evidence="1">
    <location>
        <begin position="12"/>
        <end position="36"/>
    </location>
</feature>
<evidence type="ECO:0000313" key="3">
    <source>
        <dbReference type="Proteomes" id="UP000256514"/>
    </source>
</evidence>
<evidence type="ECO:0000313" key="2">
    <source>
        <dbReference type="EMBL" id="RDU68097.1"/>
    </source>
</evidence>
<accession>A0A3D8IS35</accession>
<comment type="caution">
    <text evidence="2">The sequence shown here is derived from an EMBL/GenBank/DDBJ whole genome shotgun (WGS) entry which is preliminary data.</text>
</comment>
<dbReference type="Proteomes" id="UP000256514">
    <property type="component" value="Unassembled WGS sequence"/>
</dbReference>
<name>A0A3D8IS35_9HELI</name>
<keyword evidence="1" id="KW-1133">Transmembrane helix</keyword>
<keyword evidence="1" id="KW-0472">Membrane</keyword>